<proteinExistence type="predicted"/>
<dbReference type="EMBL" id="MIGC01005853">
    <property type="protein sequence ID" value="PHJ16517.1"/>
    <property type="molecule type" value="Genomic_DNA"/>
</dbReference>
<evidence type="ECO:0000313" key="2">
    <source>
        <dbReference type="Proteomes" id="UP000221165"/>
    </source>
</evidence>
<name>A0A2C6KG57_9APIC</name>
<feature type="non-terminal residue" evidence="1">
    <location>
        <position position="1"/>
    </location>
</feature>
<evidence type="ECO:0000313" key="1">
    <source>
        <dbReference type="EMBL" id="PHJ16517.1"/>
    </source>
</evidence>
<protein>
    <submittedName>
        <fullName evidence="1">Uncharacterized protein</fullName>
    </submittedName>
</protein>
<dbReference type="RefSeq" id="XP_067918245.1">
    <property type="nucleotide sequence ID" value="XM_068069777.1"/>
</dbReference>
<gene>
    <name evidence="1" type="ORF">CSUI_009665</name>
</gene>
<reference evidence="1 2" key="1">
    <citation type="journal article" date="2017" name="Int. J. Parasitol.">
        <title>The genome of the protozoan parasite Cystoisospora suis and a reverse vaccinology approach to identify vaccine candidates.</title>
        <authorList>
            <person name="Palmieri N."/>
            <person name="Shrestha A."/>
            <person name="Ruttkowski B."/>
            <person name="Beck T."/>
            <person name="Vogl C."/>
            <person name="Tomley F."/>
            <person name="Blake D.P."/>
            <person name="Joachim A."/>
        </authorList>
    </citation>
    <scope>NUCLEOTIDE SEQUENCE [LARGE SCALE GENOMIC DNA]</scope>
    <source>
        <strain evidence="1 2">Wien I</strain>
    </source>
</reference>
<dbReference type="AlphaFoldDB" id="A0A2C6KG57"/>
<keyword evidence="2" id="KW-1185">Reference proteome</keyword>
<dbReference type="VEuPathDB" id="ToxoDB:CSUI_009665"/>
<comment type="caution">
    <text evidence="1">The sequence shown here is derived from an EMBL/GenBank/DDBJ whole genome shotgun (WGS) entry which is preliminary data.</text>
</comment>
<organism evidence="1 2">
    <name type="scientific">Cystoisospora suis</name>
    <dbReference type="NCBI Taxonomy" id="483139"/>
    <lineage>
        <taxon>Eukaryota</taxon>
        <taxon>Sar</taxon>
        <taxon>Alveolata</taxon>
        <taxon>Apicomplexa</taxon>
        <taxon>Conoidasida</taxon>
        <taxon>Coccidia</taxon>
        <taxon>Eucoccidiorida</taxon>
        <taxon>Eimeriorina</taxon>
        <taxon>Sarcocystidae</taxon>
        <taxon>Cystoisospora</taxon>
    </lineage>
</organism>
<accession>A0A2C6KG57</accession>
<dbReference type="Proteomes" id="UP000221165">
    <property type="component" value="Unassembled WGS sequence"/>
</dbReference>
<sequence length="85" mass="10021">HGYGPWTRGQLAELRIQRRLPRARRPRAWQGLVHSSSPEVRSITSVRLPLGVRVRLKPDKNDNVRRRARGLRSLNKGWMLCCRWQ</sequence>
<dbReference type="GeneID" id="94432988"/>